<dbReference type="STRING" id="693661.Arcve_0837"/>
<dbReference type="Proteomes" id="UP000008136">
    <property type="component" value="Chromosome"/>
</dbReference>
<name>F2KS11_ARCVS</name>
<proteinExistence type="predicted"/>
<dbReference type="GeneID" id="10393940"/>
<dbReference type="HOGENOM" id="CLU_803156_0_0_2"/>
<dbReference type="KEGG" id="ave:Arcve_0837"/>
<reference evidence="1 2" key="1">
    <citation type="submission" date="2011-03" db="EMBL/GenBank/DDBJ databases">
        <title>The complete genome of Archaeoglobus veneficus SNP6.</title>
        <authorList>
            <consortium name="US DOE Joint Genome Institute (JGI-PGF)"/>
            <person name="Lucas S."/>
            <person name="Copeland A."/>
            <person name="Lapidus A."/>
            <person name="Bruce D."/>
            <person name="Goodwin L."/>
            <person name="Pitluck S."/>
            <person name="Kyrpides N."/>
            <person name="Mavromatis K."/>
            <person name="Pagani I."/>
            <person name="Ivanova N."/>
            <person name="Mikhailova N."/>
            <person name="Lu M."/>
            <person name="Detter J.C."/>
            <person name="Tapia R."/>
            <person name="Han C."/>
            <person name="Land M."/>
            <person name="Hauser L."/>
            <person name="Markowitz V."/>
            <person name="Cheng J.-F."/>
            <person name="Hugenholtz P."/>
            <person name="Woyke T."/>
            <person name="Wu D."/>
            <person name="Spring S."/>
            <person name="Brambilla E."/>
            <person name="Klenk H.-P."/>
            <person name="Eisen J.A."/>
        </authorList>
    </citation>
    <scope>NUCLEOTIDE SEQUENCE [LARGE SCALE GENOMIC DNA]</scope>
    <source>
        <strain>SNP6</strain>
    </source>
</reference>
<evidence type="ECO:0000313" key="1">
    <source>
        <dbReference type="EMBL" id="AEA46852.1"/>
    </source>
</evidence>
<dbReference type="EMBL" id="CP002588">
    <property type="protein sequence ID" value="AEA46852.1"/>
    <property type="molecule type" value="Genomic_DNA"/>
</dbReference>
<organism evidence="1 2">
    <name type="scientific">Archaeoglobus veneficus (strain DSM 11195 / SNP6)</name>
    <dbReference type="NCBI Taxonomy" id="693661"/>
    <lineage>
        <taxon>Archaea</taxon>
        <taxon>Methanobacteriati</taxon>
        <taxon>Methanobacteriota</taxon>
        <taxon>Archaeoglobi</taxon>
        <taxon>Archaeoglobales</taxon>
        <taxon>Archaeoglobaceae</taxon>
        <taxon>Archaeoglobus</taxon>
    </lineage>
</organism>
<accession>F2KS11</accession>
<dbReference type="OrthoDB" id="102582at2157"/>
<evidence type="ECO:0000313" key="2">
    <source>
        <dbReference type="Proteomes" id="UP000008136"/>
    </source>
</evidence>
<dbReference type="RefSeq" id="WP_013683524.1">
    <property type="nucleotide sequence ID" value="NC_015320.1"/>
</dbReference>
<protein>
    <submittedName>
        <fullName evidence="1">Uncharacterized protein</fullName>
    </submittedName>
</protein>
<dbReference type="eggNOG" id="arCOG08223">
    <property type="taxonomic scope" value="Archaea"/>
</dbReference>
<keyword evidence="2" id="KW-1185">Reference proteome</keyword>
<dbReference type="AlphaFoldDB" id="F2KS11"/>
<gene>
    <name evidence="1" type="ordered locus">Arcve_0837</name>
</gene>
<sequence>MPDKGIWIIFEGRAVRAGRIEVLRLAEVLSNFQRFVFDYGRARGVQRREYLKVYFSEVEKGSIKIKLMPKPSLYPIPVQAVEFIDRLKDNIDDIEEAKEIVKSEFKDKTDLIIRGLTKVEAFWSREDITVALGVGDGKPERIVKLDPENREEINTLLKEFMKQYARTITGAIVEWKFYGNNRHFEIITPYGERVRCYYNYMERPEFEDLIYENTKKPVEVVGFIKERGKRKKVEDVLEIRPWKKMLTGQFAGYKLKKPIPLKVEYDNFDNIWCLYNDELELYGCGENIERAERDLEVVFSCLIEEYAKEVDEVLSDKALELKRKLLEYVEV</sequence>